<organism evidence="2 3">
    <name type="scientific">Pedobacter psychrophilus</name>
    <dbReference type="NCBI Taxonomy" id="1826909"/>
    <lineage>
        <taxon>Bacteria</taxon>
        <taxon>Pseudomonadati</taxon>
        <taxon>Bacteroidota</taxon>
        <taxon>Sphingobacteriia</taxon>
        <taxon>Sphingobacteriales</taxon>
        <taxon>Sphingobacteriaceae</taxon>
        <taxon>Pedobacter</taxon>
    </lineage>
</organism>
<evidence type="ECO:0000313" key="3">
    <source>
        <dbReference type="Proteomes" id="UP000078459"/>
    </source>
</evidence>
<dbReference type="RefSeq" id="WP_068823363.1">
    <property type="nucleotide sequence ID" value="NZ_LWHJ01000030.1"/>
</dbReference>
<dbReference type="Proteomes" id="UP000078459">
    <property type="component" value="Unassembled WGS sequence"/>
</dbReference>
<dbReference type="STRING" id="1826909.A5893_14350"/>
<accession>A0A179DC21</accession>
<reference evidence="2 3" key="1">
    <citation type="submission" date="2016-04" db="EMBL/GenBank/DDBJ databases">
        <authorList>
            <person name="Evans L.H."/>
            <person name="Alamgir A."/>
            <person name="Owens N."/>
            <person name="Weber N.D."/>
            <person name="Virtaneva K."/>
            <person name="Barbian K."/>
            <person name="Babar A."/>
            <person name="Rosenke K."/>
        </authorList>
    </citation>
    <scope>NUCLEOTIDE SEQUENCE [LARGE SCALE GENOMIC DNA]</scope>
    <source>
        <strain evidence="2 3">CCM 8644</strain>
    </source>
</reference>
<proteinExistence type="predicted"/>
<evidence type="ECO:0000313" key="2">
    <source>
        <dbReference type="EMBL" id="OAQ38591.1"/>
    </source>
</evidence>
<feature type="transmembrane region" description="Helical" evidence="1">
    <location>
        <begin position="169"/>
        <end position="190"/>
    </location>
</feature>
<dbReference type="OrthoDB" id="743050at2"/>
<sequence>MKYTYNYSLYILLALVTFSGAIRKWIIPSGAVGNILLGIVLILPLLNLILVSKDDEGDVEKYNLFTFYLISLLIFGLNPLNQSIYHAIFGFFIHLIFFSILLSYLKNKNNFNAKYFSFFILVCIIIEVILGSIQSVSSADSFINRYAVSEDIETSAALVGDAIRVTGTFSYIAGYSAFQFIGLFASFYLIKKYIFKQYSYLFLALVVYGALISGSRGTVGFVILTSIVFFIFELKILSNTKTLFNIISISIIFMFVNFATGDPLNIVSKFSKSYDNFILRASGSQEEGQKRIFADIDDVLFREFEYKVTGVGLGSTYQGANALFGTTPLLQGITYEGEQFRLILEGGYLLFIFRLILLGYFISKLEFSKIFKIYLFIIIILVMPIVFNIYTSIYLALGLILLNQAYLPELSNKEIEEDSA</sequence>
<gene>
    <name evidence="2" type="ORF">A5893_14350</name>
</gene>
<feature type="transmembrane region" description="Helical" evidence="1">
    <location>
        <begin position="7"/>
        <end position="26"/>
    </location>
</feature>
<feature type="transmembrane region" description="Helical" evidence="1">
    <location>
        <begin position="84"/>
        <end position="104"/>
    </location>
</feature>
<feature type="transmembrane region" description="Helical" evidence="1">
    <location>
        <begin position="197"/>
        <end position="213"/>
    </location>
</feature>
<reference evidence="2 3" key="2">
    <citation type="submission" date="2016-06" db="EMBL/GenBank/DDBJ databases">
        <title>Pedobacter psychrophilus sp. nov., isolated from Antarctic fragmentary rock.</title>
        <authorList>
            <person name="Svec P."/>
        </authorList>
    </citation>
    <scope>NUCLEOTIDE SEQUENCE [LARGE SCALE GENOMIC DNA]</scope>
    <source>
        <strain evidence="2 3">CCM 8644</strain>
    </source>
</reference>
<keyword evidence="1" id="KW-0812">Transmembrane</keyword>
<feature type="transmembrane region" description="Helical" evidence="1">
    <location>
        <begin position="342"/>
        <end position="362"/>
    </location>
</feature>
<feature type="transmembrane region" description="Helical" evidence="1">
    <location>
        <begin position="116"/>
        <end position="136"/>
    </location>
</feature>
<feature type="transmembrane region" description="Helical" evidence="1">
    <location>
        <begin position="62"/>
        <end position="78"/>
    </location>
</feature>
<feature type="transmembrane region" description="Helical" evidence="1">
    <location>
        <begin position="374"/>
        <end position="402"/>
    </location>
</feature>
<keyword evidence="3" id="KW-1185">Reference proteome</keyword>
<dbReference type="AlphaFoldDB" id="A0A179DC21"/>
<protein>
    <recommendedName>
        <fullName evidence="4">O-antigen polymerase</fullName>
    </recommendedName>
</protein>
<feature type="transmembrane region" description="Helical" evidence="1">
    <location>
        <begin position="243"/>
        <end position="260"/>
    </location>
</feature>
<dbReference type="EMBL" id="LWHJ01000030">
    <property type="protein sequence ID" value="OAQ38591.1"/>
    <property type="molecule type" value="Genomic_DNA"/>
</dbReference>
<name>A0A179DC21_9SPHI</name>
<keyword evidence="1" id="KW-1133">Transmembrane helix</keyword>
<evidence type="ECO:0000256" key="1">
    <source>
        <dbReference type="SAM" id="Phobius"/>
    </source>
</evidence>
<feature type="transmembrane region" description="Helical" evidence="1">
    <location>
        <begin position="219"/>
        <end position="236"/>
    </location>
</feature>
<evidence type="ECO:0008006" key="4">
    <source>
        <dbReference type="Google" id="ProtNLM"/>
    </source>
</evidence>
<keyword evidence="1" id="KW-0472">Membrane</keyword>
<feature type="transmembrane region" description="Helical" evidence="1">
    <location>
        <begin position="32"/>
        <end position="50"/>
    </location>
</feature>
<comment type="caution">
    <text evidence="2">The sequence shown here is derived from an EMBL/GenBank/DDBJ whole genome shotgun (WGS) entry which is preliminary data.</text>
</comment>